<accession>A0A4Z1PH44</accession>
<dbReference type="EMBL" id="SNSC02000009">
    <property type="protein sequence ID" value="TID21477.1"/>
    <property type="molecule type" value="Genomic_DNA"/>
</dbReference>
<comment type="caution">
    <text evidence="2">The sequence shown here is derived from an EMBL/GenBank/DDBJ whole genome shotgun (WGS) entry which is preliminary data.</text>
</comment>
<evidence type="ECO:0000256" key="1">
    <source>
        <dbReference type="SAM" id="MobiDB-lite"/>
    </source>
</evidence>
<name>A0A4Z1PH44_9PEZI</name>
<dbReference type="Proteomes" id="UP000298493">
    <property type="component" value="Unassembled WGS sequence"/>
</dbReference>
<gene>
    <name evidence="2" type="ORF">E6O75_ATG04872</name>
</gene>
<reference evidence="2 3" key="1">
    <citation type="submission" date="2019-04" db="EMBL/GenBank/DDBJ databases">
        <title>High contiguity whole genome sequence and gene annotation resource for two Venturia nashicola isolates.</title>
        <authorList>
            <person name="Prokchorchik M."/>
            <person name="Won K."/>
            <person name="Lee Y."/>
            <person name="Choi E.D."/>
            <person name="Segonzac C."/>
            <person name="Sohn K.H."/>
        </authorList>
    </citation>
    <scope>NUCLEOTIDE SEQUENCE [LARGE SCALE GENOMIC DNA]</scope>
    <source>
        <strain evidence="2 3">PRI2</strain>
    </source>
</reference>
<sequence length="115" mass="12617">MLLRYTVEQRIRQIRRNNQPIRPNLTIDGKEVSRQSLAIGKGNRFNTAVEVQYSFSGTILAHTYKNNTFTFAAADPGFPHSLRADRGIVASKPVPVDEGNPPKPASPPKAGSQSS</sequence>
<protein>
    <submittedName>
        <fullName evidence="2">Uncharacterized protein</fullName>
    </submittedName>
</protein>
<dbReference type="AlphaFoldDB" id="A0A4Z1PH44"/>
<proteinExistence type="predicted"/>
<organism evidence="2 3">
    <name type="scientific">Venturia nashicola</name>
    <dbReference type="NCBI Taxonomy" id="86259"/>
    <lineage>
        <taxon>Eukaryota</taxon>
        <taxon>Fungi</taxon>
        <taxon>Dikarya</taxon>
        <taxon>Ascomycota</taxon>
        <taxon>Pezizomycotina</taxon>
        <taxon>Dothideomycetes</taxon>
        <taxon>Pleosporomycetidae</taxon>
        <taxon>Venturiales</taxon>
        <taxon>Venturiaceae</taxon>
        <taxon>Venturia</taxon>
    </lineage>
</organism>
<feature type="region of interest" description="Disordered" evidence="1">
    <location>
        <begin position="82"/>
        <end position="115"/>
    </location>
</feature>
<evidence type="ECO:0000313" key="2">
    <source>
        <dbReference type="EMBL" id="TID21477.1"/>
    </source>
</evidence>
<evidence type="ECO:0000313" key="3">
    <source>
        <dbReference type="Proteomes" id="UP000298493"/>
    </source>
</evidence>
<keyword evidence="3" id="KW-1185">Reference proteome</keyword>